<evidence type="ECO:0000256" key="2">
    <source>
        <dbReference type="ARBA" id="ARBA00022801"/>
    </source>
</evidence>
<sequence>MTPSPEPYPREDIGFESGDARCVGWLYRADTAGDAASSDRRPIVVLGHGLGAVKEMRLDAYAERFVDAGYHALAFDYRHFGASGGEPRQLLDVDRQRADWHAAIAYARSLPDVDPDRVIVFGSSFGGGHVLAIAAQDPRIAAVIAQCPFTDGIASARASMGSSSLAVMGRALADTIAAARGKPRVMVALAGRPGETALMNSHDALDGYLALVPPGMSFPDEVAAAVALRIPRERPGRAARAVTTPVLFAVCDTDTVAPAAATVAHAEKMANAVVKRYPVGHFDIYLGDAFETAVADYVDFLDEVVPA</sequence>
<feature type="domain" description="Serine aminopeptidase S33" evidence="3">
    <location>
        <begin position="40"/>
        <end position="156"/>
    </location>
</feature>
<dbReference type="PANTHER" id="PTHR22946">
    <property type="entry name" value="DIENELACTONE HYDROLASE DOMAIN-CONTAINING PROTEIN-RELATED"/>
    <property type="match status" value="1"/>
</dbReference>
<evidence type="ECO:0000256" key="1">
    <source>
        <dbReference type="ARBA" id="ARBA00008645"/>
    </source>
</evidence>
<dbReference type="GO" id="GO:0016787">
    <property type="term" value="F:hydrolase activity"/>
    <property type="evidence" value="ECO:0007669"/>
    <property type="project" value="UniProtKB-KW"/>
</dbReference>
<name>A0ABW3GEN9_9NOCA</name>
<dbReference type="Pfam" id="PF12146">
    <property type="entry name" value="Hydrolase_4"/>
    <property type="match status" value="1"/>
</dbReference>
<evidence type="ECO:0000259" key="3">
    <source>
        <dbReference type="Pfam" id="PF12146"/>
    </source>
</evidence>
<evidence type="ECO:0000313" key="4">
    <source>
        <dbReference type="EMBL" id="MFD0927440.1"/>
    </source>
</evidence>
<keyword evidence="2 4" id="KW-0378">Hydrolase</keyword>
<accession>A0ABW3GEN9</accession>
<gene>
    <name evidence="4" type="ORF">ACFQ04_17000</name>
</gene>
<proteinExistence type="inferred from homology"/>
<dbReference type="EMBL" id="JBHTIL010000006">
    <property type="protein sequence ID" value="MFD0927440.1"/>
    <property type="molecule type" value="Genomic_DNA"/>
</dbReference>
<reference evidence="5" key="1">
    <citation type="journal article" date="2019" name="Int. J. Syst. Evol. Microbiol.">
        <title>The Global Catalogue of Microorganisms (GCM) 10K type strain sequencing project: providing services to taxonomists for standard genome sequencing and annotation.</title>
        <authorList>
            <consortium name="The Broad Institute Genomics Platform"/>
            <consortium name="The Broad Institute Genome Sequencing Center for Infectious Disease"/>
            <person name="Wu L."/>
            <person name="Ma J."/>
        </authorList>
    </citation>
    <scope>NUCLEOTIDE SEQUENCE [LARGE SCALE GENOMIC DNA]</scope>
    <source>
        <strain evidence="5">CCUG 50873</strain>
    </source>
</reference>
<comment type="caution">
    <text evidence="4">The sequence shown here is derived from an EMBL/GenBank/DDBJ whole genome shotgun (WGS) entry which is preliminary data.</text>
</comment>
<dbReference type="InterPro" id="IPR029058">
    <property type="entry name" value="AB_hydrolase_fold"/>
</dbReference>
<organism evidence="4 5">
    <name type="scientific">Williamsia deligens</name>
    <dbReference type="NCBI Taxonomy" id="321325"/>
    <lineage>
        <taxon>Bacteria</taxon>
        <taxon>Bacillati</taxon>
        <taxon>Actinomycetota</taxon>
        <taxon>Actinomycetes</taxon>
        <taxon>Mycobacteriales</taxon>
        <taxon>Nocardiaceae</taxon>
        <taxon>Williamsia</taxon>
    </lineage>
</organism>
<dbReference type="PANTHER" id="PTHR22946:SF9">
    <property type="entry name" value="POLYKETIDE TRANSFERASE AF380"/>
    <property type="match status" value="1"/>
</dbReference>
<dbReference type="InterPro" id="IPR050261">
    <property type="entry name" value="FrsA_esterase"/>
</dbReference>
<evidence type="ECO:0000313" key="5">
    <source>
        <dbReference type="Proteomes" id="UP001597068"/>
    </source>
</evidence>
<keyword evidence="5" id="KW-1185">Reference proteome</keyword>
<dbReference type="Proteomes" id="UP001597068">
    <property type="component" value="Unassembled WGS sequence"/>
</dbReference>
<dbReference type="RefSeq" id="WP_253649004.1">
    <property type="nucleotide sequence ID" value="NZ_BAAAMO010000007.1"/>
</dbReference>
<dbReference type="Gene3D" id="1.10.10.800">
    <property type="match status" value="1"/>
</dbReference>
<dbReference type="Gene3D" id="3.40.50.1820">
    <property type="entry name" value="alpha/beta hydrolase"/>
    <property type="match status" value="1"/>
</dbReference>
<dbReference type="SUPFAM" id="SSF53474">
    <property type="entry name" value="alpha/beta-Hydrolases"/>
    <property type="match status" value="1"/>
</dbReference>
<comment type="similarity">
    <text evidence="1">Belongs to the AB hydrolase superfamily.</text>
</comment>
<protein>
    <submittedName>
        <fullName evidence="4">Alpha/beta hydrolase</fullName>
    </submittedName>
</protein>
<dbReference type="InterPro" id="IPR022742">
    <property type="entry name" value="Hydrolase_4"/>
</dbReference>